<dbReference type="InterPro" id="IPR004827">
    <property type="entry name" value="bZIP"/>
</dbReference>
<evidence type="ECO:0000256" key="4">
    <source>
        <dbReference type="ARBA" id="ARBA00023159"/>
    </source>
</evidence>
<proteinExistence type="inferred from homology"/>
<comment type="similarity">
    <text evidence="1">Belongs to the bZIP family. CNC subfamily.</text>
</comment>
<evidence type="ECO:0000256" key="5">
    <source>
        <dbReference type="ARBA" id="ARBA00023163"/>
    </source>
</evidence>
<name>A0A8N5HS42_GEOFO</name>
<feature type="compositionally biased region" description="Basic and acidic residues" evidence="7">
    <location>
        <begin position="1"/>
        <end position="14"/>
    </location>
</feature>
<accession>A0A8N5HS42</accession>
<feature type="domain" description="BZIP" evidence="8">
    <location>
        <begin position="378"/>
        <end position="441"/>
    </location>
</feature>
<evidence type="ECO:0000256" key="7">
    <source>
        <dbReference type="SAM" id="MobiDB-lite"/>
    </source>
</evidence>
<keyword evidence="4" id="KW-0010">Activator</keyword>
<dbReference type="CTD" id="9603"/>
<dbReference type="Pfam" id="PF03131">
    <property type="entry name" value="bZIP_Maf"/>
    <property type="match status" value="1"/>
</dbReference>
<evidence type="ECO:0000256" key="3">
    <source>
        <dbReference type="ARBA" id="ARBA00023125"/>
    </source>
</evidence>
<evidence type="ECO:0000256" key="2">
    <source>
        <dbReference type="ARBA" id="ARBA00023015"/>
    </source>
</evidence>
<keyword evidence="3" id="KW-0238">DNA-binding</keyword>
<keyword evidence="2" id="KW-0805">Transcription regulation</keyword>
<dbReference type="CDD" id="cd14720">
    <property type="entry name" value="bZIP_NFE2-like"/>
    <property type="match status" value="1"/>
</dbReference>
<dbReference type="PROSITE" id="PS00036">
    <property type="entry name" value="BZIP_BASIC"/>
    <property type="match status" value="1"/>
</dbReference>
<dbReference type="InterPro" id="IPR047167">
    <property type="entry name" value="NFE2-like"/>
</dbReference>
<dbReference type="SUPFAM" id="SSF57959">
    <property type="entry name" value="Leucine zipper domain"/>
    <property type="match status" value="1"/>
</dbReference>
<evidence type="ECO:0000313" key="10">
    <source>
        <dbReference type="RefSeq" id="XP_030913492.1"/>
    </source>
</evidence>
<dbReference type="InterPro" id="IPR008917">
    <property type="entry name" value="TF_DNA-bd_sf"/>
</dbReference>
<dbReference type="Proteomes" id="UP000504602">
    <property type="component" value="Unplaced"/>
</dbReference>
<dbReference type="SUPFAM" id="SSF47454">
    <property type="entry name" value="A DNA-binding domain in eukaryotic transcription factors"/>
    <property type="match status" value="1"/>
</dbReference>
<evidence type="ECO:0000313" key="9">
    <source>
        <dbReference type="Proteomes" id="UP000504602"/>
    </source>
</evidence>
<feature type="region of interest" description="Disordered" evidence="7">
    <location>
        <begin position="1"/>
        <end position="26"/>
    </location>
</feature>
<dbReference type="GeneID" id="102039074"/>
<evidence type="ECO:0000259" key="8">
    <source>
        <dbReference type="PROSITE" id="PS50217"/>
    </source>
</evidence>
<dbReference type="GO" id="GO:0000978">
    <property type="term" value="F:RNA polymerase II cis-regulatory region sequence-specific DNA binding"/>
    <property type="evidence" value="ECO:0007669"/>
    <property type="project" value="InterPro"/>
</dbReference>
<dbReference type="GO" id="GO:0005634">
    <property type="term" value="C:nucleus"/>
    <property type="evidence" value="ECO:0007669"/>
    <property type="project" value="TreeGrafter"/>
</dbReference>
<dbReference type="AlphaFoldDB" id="A0A8N5HS42"/>
<dbReference type="GO" id="GO:0000981">
    <property type="term" value="F:DNA-binding transcription factor activity, RNA polymerase II-specific"/>
    <property type="evidence" value="ECO:0007669"/>
    <property type="project" value="TreeGrafter"/>
</dbReference>
<dbReference type="RefSeq" id="XP_030913492.1">
    <property type="nucleotide sequence ID" value="XM_031057632.1"/>
</dbReference>
<keyword evidence="9" id="KW-1185">Reference proteome</keyword>
<keyword evidence="6" id="KW-0539">Nucleus</keyword>
<dbReference type="PROSITE" id="PS50217">
    <property type="entry name" value="BZIP"/>
    <property type="match status" value="1"/>
</dbReference>
<dbReference type="PANTHER" id="PTHR24411:SF8">
    <property type="entry name" value="NUCLEAR FACTOR ERYTHROID 2-RELATED FACTOR 3"/>
    <property type="match status" value="1"/>
</dbReference>
<protein>
    <submittedName>
        <fullName evidence="10">Nuclear factor erythroid 2-related factor 3</fullName>
    </submittedName>
</protein>
<dbReference type="Gene3D" id="1.10.880.10">
    <property type="entry name" value="Transcription factor, Skn-1-like, DNA-binding domain"/>
    <property type="match status" value="1"/>
</dbReference>
<dbReference type="OrthoDB" id="7458135at2759"/>
<dbReference type="InterPro" id="IPR046347">
    <property type="entry name" value="bZIP_sf"/>
</dbReference>
<keyword evidence="5" id="KW-0804">Transcription</keyword>
<dbReference type="InterPro" id="IPR004826">
    <property type="entry name" value="bZIP_Maf"/>
</dbReference>
<reference evidence="10" key="1">
    <citation type="submission" date="2025-08" db="UniProtKB">
        <authorList>
            <consortium name="RefSeq"/>
        </authorList>
    </citation>
    <scope>IDENTIFICATION</scope>
</reference>
<evidence type="ECO:0000256" key="1">
    <source>
        <dbReference type="ARBA" id="ARBA00008157"/>
    </source>
</evidence>
<dbReference type="PANTHER" id="PTHR24411">
    <property type="entry name" value="NUCLEAR FACTOR ERYTHROID 2-RELATED FACTOR"/>
    <property type="match status" value="1"/>
</dbReference>
<evidence type="ECO:0000256" key="6">
    <source>
        <dbReference type="ARBA" id="ARBA00023242"/>
    </source>
</evidence>
<sequence>MSVESKRRRERAGARLEPSPPHTRLVDNLDVDLKACQGALDDCCPPPGEDQLELQEQEEKDKNQSNSNYVDSILSLEGYLQLLSSQVENMLEVNLLEDTQVATSSRGQDPSSSHHNINLTQTLQNSFSPPDAILLRTDYPTPLNSKPRHLQRQEFFPQSSSDTTNPEAQFHGSNLTGLFSAADLRNLTAHDDNFDEVKLMSLALEEGFSPIEVSQIFEEPGSDSGLPLNSNHSTTSYSVCCEGSVGYNSGVKSAPSHGLGAAGGHCQENIKHSHVEYPGVAECSTEAMLQQFLHNHTYNQLPSQAASTPEHYQQMWMKKSNEVTERCHNSAATNRSRDEWRAKALRIPFSVEEIVSMSVDSFNTMLAKNQLTETQVSLLRDIRRRGKNKVAAQKCRKRKLNAILNLEEDVCNLQTQKESLKKEHSQCSKLINQIKQKLNNLYHDIFSRLRDDQGRPVNPRQYVIHCSSNGSVFIIPKHLAKSEQKQDNRKEQKQK</sequence>
<dbReference type="SMART" id="SM00338">
    <property type="entry name" value="BRLZ"/>
    <property type="match status" value="1"/>
</dbReference>
<organism evidence="9 10">
    <name type="scientific">Geospiza fortis</name>
    <name type="common">Medium ground-finch</name>
    <dbReference type="NCBI Taxonomy" id="48883"/>
    <lineage>
        <taxon>Eukaryota</taxon>
        <taxon>Metazoa</taxon>
        <taxon>Chordata</taxon>
        <taxon>Craniata</taxon>
        <taxon>Vertebrata</taxon>
        <taxon>Euteleostomi</taxon>
        <taxon>Archelosauria</taxon>
        <taxon>Archosauria</taxon>
        <taxon>Dinosauria</taxon>
        <taxon>Saurischia</taxon>
        <taxon>Theropoda</taxon>
        <taxon>Coelurosauria</taxon>
        <taxon>Aves</taxon>
        <taxon>Neognathae</taxon>
        <taxon>Neoaves</taxon>
        <taxon>Telluraves</taxon>
        <taxon>Australaves</taxon>
        <taxon>Passeriformes</taxon>
        <taxon>Thraupidae</taxon>
        <taxon>Geospiza</taxon>
    </lineage>
</organism>
<gene>
    <name evidence="10" type="primary">NFE2L3</name>
</gene>